<dbReference type="GO" id="GO:0033619">
    <property type="term" value="P:membrane protein proteolysis"/>
    <property type="evidence" value="ECO:0007669"/>
    <property type="project" value="TreeGrafter"/>
</dbReference>
<feature type="domain" description="PA" evidence="14">
    <location>
        <begin position="102"/>
        <end position="170"/>
    </location>
</feature>
<dbReference type="GO" id="GO:0098554">
    <property type="term" value="C:cytoplasmic side of endoplasmic reticulum membrane"/>
    <property type="evidence" value="ECO:0007669"/>
    <property type="project" value="TreeGrafter"/>
</dbReference>
<feature type="signal peptide" evidence="13">
    <location>
        <begin position="1"/>
        <end position="27"/>
    </location>
</feature>
<evidence type="ECO:0000256" key="9">
    <source>
        <dbReference type="ARBA" id="ARBA00022989"/>
    </source>
</evidence>
<evidence type="ECO:0000256" key="6">
    <source>
        <dbReference type="ARBA" id="ARBA00022729"/>
    </source>
</evidence>
<gene>
    <name evidence="15" type="ORF">Nepgr_011509</name>
</gene>
<feature type="transmembrane region" description="Helical" evidence="12">
    <location>
        <begin position="430"/>
        <end position="450"/>
    </location>
</feature>
<feature type="transmembrane region" description="Helical" evidence="12">
    <location>
        <begin position="279"/>
        <end position="306"/>
    </location>
</feature>
<dbReference type="PANTHER" id="PTHR12174">
    <property type="entry name" value="SIGNAL PEPTIDE PEPTIDASE"/>
    <property type="match status" value="1"/>
</dbReference>
<reference evidence="15" key="1">
    <citation type="submission" date="2023-05" db="EMBL/GenBank/DDBJ databases">
        <title>Nepenthes gracilis genome sequencing.</title>
        <authorList>
            <person name="Fukushima K."/>
        </authorList>
    </citation>
    <scope>NUCLEOTIDE SEQUENCE</scope>
    <source>
        <strain evidence="15">SING2019-196</strain>
    </source>
</reference>
<evidence type="ECO:0000256" key="7">
    <source>
        <dbReference type="ARBA" id="ARBA00022753"/>
    </source>
</evidence>
<evidence type="ECO:0000259" key="14">
    <source>
        <dbReference type="Pfam" id="PF02225"/>
    </source>
</evidence>
<evidence type="ECO:0000256" key="2">
    <source>
        <dbReference type="ARBA" id="ARBA00004337"/>
    </source>
</evidence>
<evidence type="ECO:0000256" key="1">
    <source>
        <dbReference type="ARBA" id="ARBA00003012"/>
    </source>
</evidence>
<dbReference type="InterPro" id="IPR003137">
    <property type="entry name" value="PA_domain"/>
</dbReference>
<keyword evidence="8" id="KW-0378">Hydrolase</keyword>
<keyword evidence="11" id="KW-0325">Glycoprotein</keyword>
<organism evidence="15 16">
    <name type="scientific">Nepenthes gracilis</name>
    <name type="common">Slender pitcher plant</name>
    <dbReference type="NCBI Taxonomy" id="150966"/>
    <lineage>
        <taxon>Eukaryota</taxon>
        <taxon>Viridiplantae</taxon>
        <taxon>Streptophyta</taxon>
        <taxon>Embryophyta</taxon>
        <taxon>Tracheophyta</taxon>
        <taxon>Spermatophyta</taxon>
        <taxon>Magnoliopsida</taxon>
        <taxon>eudicotyledons</taxon>
        <taxon>Gunneridae</taxon>
        <taxon>Pentapetalae</taxon>
        <taxon>Caryophyllales</taxon>
        <taxon>Nepenthaceae</taxon>
        <taxon>Nepenthes</taxon>
    </lineage>
</organism>
<dbReference type="Gene3D" id="3.50.30.30">
    <property type="match status" value="1"/>
</dbReference>
<comment type="function">
    <text evidence="1">Intramembrane-cleaving aspartic protease (I-CLiP) that cleaves type II membrane signal peptides in the hydrophobic plane of the membrane.</text>
</comment>
<evidence type="ECO:0000256" key="10">
    <source>
        <dbReference type="ARBA" id="ARBA00023136"/>
    </source>
</evidence>
<evidence type="ECO:0000256" key="8">
    <source>
        <dbReference type="ARBA" id="ARBA00022801"/>
    </source>
</evidence>
<keyword evidence="10 12" id="KW-0472">Membrane</keyword>
<evidence type="ECO:0000256" key="4">
    <source>
        <dbReference type="ARBA" id="ARBA00022670"/>
    </source>
</evidence>
<dbReference type="GO" id="GO:0005765">
    <property type="term" value="C:lysosomal membrane"/>
    <property type="evidence" value="ECO:0007669"/>
    <property type="project" value="TreeGrafter"/>
</dbReference>
<evidence type="ECO:0000313" key="15">
    <source>
        <dbReference type="EMBL" id="GMH09668.1"/>
    </source>
</evidence>
<feature type="transmembrane region" description="Helical" evidence="12">
    <location>
        <begin position="194"/>
        <end position="213"/>
    </location>
</feature>
<dbReference type="FunFam" id="3.50.30.30:FF:000007">
    <property type="entry name" value="Signal peptide peptidase-like 3"/>
    <property type="match status" value="1"/>
</dbReference>
<keyword evidence="7" id="KW-0967">Endosome</keyword>
<feature type="transmembrane region" description="Helical" evidence="12">
    <location>
        <begin position="462"/>
        <end position="483"/>
    </location>
</feature>
<dbReference type="InterPro" id="IPR006639">
    <property type="entry name" value="Preselin/SPP"/>
</dbReference>
<evidence type="ECO:0000256" key="13">
    <source>
        <dbReference type="SAM" id="SignalP"/>
    </source>
</evidence>
<comment type="caution">
    <text evidence="15">The sequence shown here is derived from an EMBL/GenBank/DDBJ whole genome shotgun (WGS) entry which is preliminary data.</text>
</comment>
<dbReference type="InterPro" id="IPR007369">
    <property type="entry name" value="Peptidase_A22B_SPP"/>
</dbReference>
<feature type="transmembrane region" description="Helical" evidence="12">
    <location>
        <begin position="348"/>
        <end position="368"/>
    </location>
</feature>
<feature type="transmembrane region" description="Helical" evidence="12">
    <location>
        <begin position="495"/>
        <end position="513"/>
    </location>
</feature>
<dbReference type="GO" id="GO:0030660">
    <property type="term" value="C:Golgi-associated vesicle membrane"/>
    <property type="evidence" value="ECO:0007669"/>
    <property type="project" value="TreeGrafter"/>
</dbReference>
<dbReference type="EMBL" id="BSYO01000009">
    <property type="protein sequence ID" value="GMH09668.1"/>
    <property type="molecule type" value="Genomic_DNA"/>
</dbReference>
<sequence length="537" mass="58575">MAFITILRLKKAILLLLIVRSFSSSAADDVSEDDSRAPKYPNCKNPFVLVKVKYWVDGVESGTLTGLSARFGAILPTWAEKTSRFPAVFTNPLSGCSTSLSMLNQSAALTIRGDCTYTAKAEIAQSGGAAALVVVNDEEEVTEMICSKNDTALNITIPVVSITKSGGDTLNKSMVAGKRVELAFYSPKRPLIDFSVAFLWLMAVGTVVCAALWSDLVGCEQNDERYNELSPKESATTEAAKNASEDEMVDITVKSAVFFVFSASALLLLLFFFMSSWFIWVLIVLFCIGGVEGMHSCITCILLSACRNHGRKTVKMPLLGEVSILSLSVLLFCVGFAVFWAVKRQASYSWIGQDVLGICFMISVLQIVRLPNIKVATVLLCCAFLYDIFWVFLSSYIFHQSVMIAVARGDNSGGEAIPMLLRFPRFLDPWSGYDMIGFGDIIFPGLLLSFSHRFDKANKRGLANGYFPWLAMGYGLGLFLTYLGLYLMDGHGQPALLYLVPCTLGTAVILGLIRGELKDLWDTGVGSNSSEKSSGDA</sequence>
<evidence type="ECO:0000313" key="16">
    <source>
        <dbReference type="Proteomes" id="UP001279734"/>
    </source>
</evidence>
<feature type="transmembrane region" description="Helical" evidence="12">
    <location>
        <begin position="375"/>
        <end position="398"/>
    </location>
</feature>
<evidence type="ECO:0000256" key="12">
    <source>
        <dbReference type="SAM" id="Phobius"/>
    </source>
</evidence>
<dbReference type="Proteomes" id="UP001279734">
    <property type="component" value="Unassembled WGS sequence"/>
</dbReference>
<dbReference type="GO" id="GO:0098553">
    <property type="term" value="C:lumenal side of endoplasmic reticulum membrane"/>
    <property type="evidence" value="ECO:0007669"/>
    <property type="project" value="TreeGrafter"/>
</dbReference>
<keyword evidence="9 12" id="KW-1133">Transmembrane helix</keyword>
<accession>A0AAD3SEH4</accession>
<keyword evidence="6 13" id="KW-0732">Signal</keyword>
<feature type="chain" id="PRO_5042167169" description="PA domain-containing protein" evidence="13">
    <location>
        <begin position="28"/>
        <end position="537"/>
    </location>
</feature>
<dbReference type="PANTHER" id="PTHR12174:SF90">
    <property type="entry name" value="SIGNAL PEPTIDE PEPTIDASE-LIKE 3"/>
    <property type="match status" value="1"/>
</dbReference>
<evidence type="ECO:0000256" key="11">
    <source>
        <dbReference type="ARBA" id="ARBA00023180"/>
    </source>
</evidence>
<dbReference type="GO" id="GO:0042500">
    <property type="term" value="F:aspartic endopeptidase activity, intramembrane cleaving"/>
    <property type="evidence" value="ECO:0007669"/>
    <property type="project" value="InterPro"/>
</dbReference>
<dbReference type="GO" id="GO:0010008">
    <property type="term" value="C:endosome membrane"/>
    <property type="evidence" value="ECO:0007669"/>
    <property type="project" value="UniProtKB-SubCell"/>
</dbReference>
<keyword evidence="5 12" id="KW-0812">Transmembrane</keyword>
<dbReference type="Pfam" id="PF04258">
    <property type="entry name" value="Peptidase_A22B"/>
    <property type="match status" value="1"/>
</dbReference>
<proteinExistence type="inferred from homology"/>
<name>A0AAD3SEH4_NEPGR</name>
<dbReference type="SMART" id="SM00730">
    <property type="entry name" value="PSN"/>
    <property type="match status" value="1"/>
</dbReference>
<protein>
    <recommendedName>
        <fullName evidence="14">PA domain-containing protein</fullName>
    </recommendedName>
</protein>
<feature type="transmembrane region" description="Helical" evidence="12">
    <location>
        <begin position="318"/>
        <end position="342"/>
    </location>
</feature>
<keyword evidence="4" id="KW-0645">Protease</keyword>
<comment type="similarity">
    <text evidence="3">Belongs to the peptidase A22B family.</text>
</comment>
<evidence type="ECO:0000256" key="5">
    <source>
        <dbReference type="ARBA" id="ARBA00022692"/>
    </source>
</evidence>
<evidence type="ECO:0000256" key="3">
    <source>
        <dbReference type="ARBA" id="ARBA00006859"/>
    </source>
</evidence>
<keyword evidence="16" id="KW-1185">Reference proteome</keyword>
<dbReference type="Pfam" id="PF02225">
    <property type="entry name" value="PA"/>
    <property type="match status" value="1"/>
</dbReference>
<feature type="transmembrane region" description="Helical" evidence="12">
    <location>
        <begin position="251"/>
        <end position="273"/>
    </location>
</feature>
<comment type="subcellular location">
    <subcellularLocation>
        <location evidence="2">Endosome membrane</location>
        <topology evidence="2">Multi-pass membrane protein</topology>
    </subcellularLocation>
</comment>
<dbReference type="AlphaFoldDB" id="A0AAD3SEH4"/>